<keyword evidence="7" id="KW-1185">Reference proteome</keyword>
<feature type="domain" description="C3H1-type" evidence="5">
    <location>
        <begin position="850"/>
        <end position="876"/>
    </location>
</feature>
<evidence type="ECO:0000256" key="2">
    <source>
        <dbReference type="PROSITE-ProRule" id="PRU00708"/>
    </source>
</evidence>
<keyword evidence="3" id="KW-0863">Zinc-finger</keyword>
<evidence type="ECO:0000313" key="6">
    <source>
        <dbReference type="EMBL" id="KAH7572381.1"/>
    </source>
</evidence>
<dbReference type="InterPro" id="IPR002885">
    <property type="entry name" value="PPR_rpt"/>
</dbReference>
<feature type="compositionally biased region" description="Basic and acidic residues" evidence="4">
    <location>
        <begin position="1299"/>
        <end position="1312"/>
    </location>
</feature>
<feature type="repeat" description="PPR" evidence="2">
    <location>
        <begin position="629"/>
        <end position="659"/>
    </location>
</feature>
<evidence type="ECO:0000313" key="7">
    <source>
        <dbReference type="Proteomes" id="UP000827721"/>
    </source>
</evidence>
<keyword evidence="1" id="KW-0677">Repeat</keyword>
<dbReference type="PANTHER" id="PTHR47926:SF524">
    <property type="entry name" value="(WILD MALAYSIAN BANANA) HYPOTHETICAL PROTEIN"/>
    <property type="match status" value="1"/>
</dbReference>
<feature type="zinc finger region" description="C3H1-type" evidence="3">
    <location>
        <begin position="850"/>
        <end position="876"/>
    </location>
</feature>
<dbReference type="EMBL" id="JAFEMO010000004">
    <property type="protein sequence ID" value="KAH7572381.1"/>
    <property type="molecule type" value="Genomic_DNA"/>
</dbReference>
<feature type="compositionally biased region" description="Basic and acidic residues" evidence="4">
    <location>
        <begin position="1270"/>
        <end position="1284"/>
    </location>
</feature>
<sequence>METKLFRRFNKAFGGQYKSTFNRFLLPFSAVAANSGGISSDCYCSFPNSVHLDQINGETSTKIAPNSDKWIEFKLQDSTRVSHNYLSFGRNPHQNILPINRSMLNYIHKNHPFQALDIFKKHLQSEFLISINEVTIAIALKACNGDQKPGRQIHGFAITSGFISYITVTNSLMNMYCKSGQFNSALCIFNNLNDPDIVSWNTILSGFQQSEDALSFALRMNSYGIIFDSVTYTTILTNCLDQEGFLFGLQLHSLIVKFGLDCEVFVGNALITLYSRLERIVEARRVFDEMANKDLVSWNAILSGYTQIGNYGFEAISAFIEMVREGIRLDHISFTSAVSACGHERNLELGRQIHGLSIKTGYGTHVSVGNVLMSTYSKCEVTEDAKLVFDRMKGRNVVSWTTIISINEKDAMPLFNEMRLDGVYPNDVTFVGLIHAISIRKLVEEGQMIHGFCIKTSFVSESNVCNSLITMYAKFESMQNSRKVFEEINCRDIISWNALISGYAQNGLFQAALMAFLSTIMESKPNQYTFGSILSAIGTAEDISLKHGQWCHSLMIKLGLNTDPIVSGALLDMYAKRGSIHESQRVFSETPKRSEFAWTAIISAYARHGDYESVMNWFKEMEKEGVRPDSITFLSVLTACGRKGMVNTGYQLFESMVKDYHIEPFSEHYSCMVDMLGRAGKLKEAEELVGRIPGGPGFPVLQSLLGACKIHGNVEMGERIADALMEIEPTESGSYVLMSNLYADKGDWENVAKVRKGMRVKGVKKEVGFSWVDVGDLNGLHGFSACDKSHPQFEEILGMIAGGTGVTALYQCFVKMICCSYVAAIPDILAASHPNFKGMDCEYRHNEIARLNPRDCWYWLAGNCINPTCGFRHPPLDGHGPEAAPAESAPLPYQSSAPVNKTSVRCYFYFNGFCNKGDRCSFLHCTDGSAAGGKSLMKTSTIADALTSENKTSTGNVGTARAETHPSPSENASKLVVDIRVQSKDDLLQSSPKNMASALPHMSLTEGEEAVLVKSASMVPVKDFIQTRSHLFTDRSSDEQLDDHVEPEDWRESSPGFDVLVDNDIRSENLGFKDDSEYIFAINREHGELNSHFLGYDFEDPAEYDPMYPDAELLYEHNTCNDFDGVDNEHNLDNVRDPPSHARKRILDSILSRKRKFLPMKSFNNHSSLDLRDYLRKCRVVDVDPIIRSSRRHESSRVIGRSQERRRRHGMGQRLRGRLASEIGKNFMELQRDNGTRLNGANQREWFMHSHSSRSRQHYKEKRPSKRHSHSSEVPRKLVSRESRSTQNSTTFTGPKTLAEIKEEKKRAEEHGDCFEKCRSSNAFADFLGPKPLSEILKEKKRLGTETDSNARSC</sequence>
<feature type="region of interest" description="Disordered" evidence="4">
    <location>
        <begin position="1190"/>
        <end position="1217"/>
    </location>
</feature>
<proteinExistence type="predicted"/>
<comment type="caution">
    <text evidence="6">The sequence shown here is derived from an EMBL/GenBank/DDBJ whole genome shotgun (WGS) entry which is preliminary data.</text>
</comment>
<dbReference type="InterPro" id="IPR046960">
    <property type="entry name" value="PPR_At4g14850-like_plant"/>
</dbReference>
<feature type="region of interest" description="Disordered" evidence="4">
    <location>
        <begin position="947"/>
        <end position="971"/>
    </location>
</feature>
<feature type="region of interest" description="Disordered" evidence="4">
    <location>
        <begin position="1248"/>
        <end position="1312"/>
    </location>
</feature>
<gene>
    <name evidence="6" type="ORF">JRO89_XS04G0246500</name>
</gene>
<organism evidence="6 7">
    <name type="scientific">Xanthoceras sorbifolium</name>
    <dbReference type="NCBI Taxonomy" id="99658"/>
    <lineage>
        <taxon>Eukaryota</taxon>
        <taxon>Viridiplantae</taxon>
        <taxon>Streptophyta</taxon>
        <taxon>Embryophyta</taxon>
        <taxon>Tracheophyta</taxon>
        <taxon>Spermatophyta</taxon>
        <taxon>Magnoliopsida</taxon>
        <taxon>eudicotyledons</taxon>
        <taxon>Gunneridae</taxon>
        <taxon>Pentapetalae</taxon>
        <taxon>rosids</taxon>
        <taxon>malvids</taxon>
        <taxon>Sapindales</taxon>
        <taxon>Sapindaceae</taxon>
        <taxon>Xanthoceroideae</taxon>
        <taxon>Xanthoceras</taxon>
    </lineage>
</organism>
<keyword evidence="3" id="KW-0479">Metal-binding</keyword>
<evidence type="ECO:0000259" key="5">
    <source>
        <dbReference type="PROSITE" id="PS50103"/>
    </source>
</evidence>
<dbReference type="InterPro" id="IPR011990">
    <property type="entry name" value="TPR-like_helical_dom_sf"/>
</dbReference>
<dbReference type="Gene3D" id="1.25.40.10">
    <property type="entry name" value="Tetratricopeptide repeat domain"/>
    <property type="match status" value="4"/>
</dbReference>
<dbReference type="Proteomes" id="UP000827721">
    <property type="component" value="Unassembled WGS sequence"/>
</dbReference>
<name>A0ABQ8I749_9ROSI</name>
<dbReference type="Pfam" id="PF01535">
    <property type="entry name" value="PPR"/>
    <property type="match status" value="6"/>
</dbReference>
<protein>
    <recommendedName>
        <fullName evidence="5">C3H1-type domain-containing protein</fullName>
    </recommendedName>
</protein>
<dbReference type="InterPro" id="IPR046848">
    <property type="entry name" value="E_motif"/>
</dbReference>
<dbReference type="Pfam" id="PF20431">
    <property type="entry name" value="E_motif"/>
    <property type="match status" value="1"/>
</dbReference>
<dbReference type="PANTHER" id="PTHR47926">
    <property type="entry name" value="PENTATRICOPEPTIDE REPEAT-CONTAINING PROTEIN"/>
    <property type="match status" value="1"/>
</dbReference>
<dbReference type="PROSITE" id="PS51375">
    <property type="entry name" value="PPR"/>
    <property type="match status" value="3"/>
</dbReference>
<feature type="compositionally biased region" description="Polar residues" evidence="4">
    <location>
        <begin position="947"/>
        <end position="957"/>
    </location>
</feature>
<dbReference type="NCBIfam" id="TIGR00756">
    <property type="entry name" value="PPR"/>
    <property type="match status" value="2"/>
</dbReference>
<accession>A0ABQ8I749</accession>
<evidence type="ECO:0000256" key="4">
    <source>
        <dbReference type="SAM" id="MobiDB-lite"/>
    </source>
</evidence>
<reference evidence="6 7" key="1">
    <citation type="submission" date="2021-02" db="EMBL/GenBank/DDBJ databases">
        <title>Plant Genome Project.</title>
        <authorList>
            <person name="Zhang R.-G."/>
        </authorList>
    </citation>
    <scope>NUCLEOTIDE SEQUENCE [LARGE SCALE GENOMIC DNA]</scope>
    <source>
        <tissue evidence="6">Leaves</tissue>
    </source>
</reference>
<evidence type="ECO:0000256" key="3">
    <source>
        <dbReference type="PROSITE-ProRule" id="PRU00723"/>
    </source>
</evidence>
<dbReference type="Pfam" id="PF13041">
    <property type="entry name" value="PPR_2"/>
    <property type="match status" value="1"/>
</dbReference>
<dbReference type="SMART" id="SM00356">
    <property type="entry name" value="ZnF_C3H1"/>
    <property type="match status" value="2"/>
</dbReference>
<feature type="compositionally biased region" description="Polar residues" evidence="4">
    <location>
        <begin position="1285"/>
        <end position="1294"/>
    </location>
</feature>
<feature type="repeat" description="PPR" evidence="2">
    <location>
        <begin position="294"/>
        <end position="329"/>
    </location>
</feature>
<dbReference type="Gene3D" id="3.30.1370.210">
    <property type="match status" value="1"/>
</dbReference>
<keyword evidence="3" id="KW-0862">Zinc</keyword>
<evidence type="ECO:0000256" key="1">
    <source>
        <dbReference type="ARBA" id="ARBA00022737"/>
    </source>
</evidence>
<dbReference type="InterPro" id="IPR000571">
    <property type="entry name" value="Znf_CCCH"/>
</dbReference>
<dbReference type="PROSITE" id="PS50103">
    <property type="entry name" value="ZF_C3H1"/>
    <property type="match status" value="2"/>
</dbReference>
<feature type="compositionally biased region" description="Basic residues" evidence="4">
    <location>
        <begin position="1251"/>
        <end position="1269"/>
    </location>
</feature>
<feature type="domain" description="C3H1-type" evidence="5">
    <location>
        <begin position="900"/>
        <end position="927"/>
    </location>
</feature>
<feature type="repeat" description="PPR" evidence="2">
    <location>
        <begin position="594"/>
        <end position="628"/>
    </location>
</feature>
<feature type="compositionally biased region" description="Basic residues" evidence="4">
    <location>
        <begin position="1204"/>
        <end position="1217"/>
    </location>
</feature>
<feature type="zinc finger region" description="C3H1-type" evidence="3">
    <location>
        <begin position="900"/>
        <end position="927"/>
    </location>
</feature>